<sequence>MTDPSTASGHGPSVADPPSISLPMTDSLVSNTVLVTVDSLRTDAIEPYGGDYDTPTLSVLADRGTVFENAFAHGNWTPMSFPSILASRPVFADTGRIGVDGENVTTLAEQLQAAGVATGGFNAANGFLTEHWGYDDGFDSFDAFVGGSTDGRAGEFVAAHPTWGAWLQLLTSPFRRAGNFLRGGSDEQPFTDASRMLDMERAATSFIAETDEPFFLWVHYMDAHTPYVPAPRYLRGTDRRVGKVRMLIAHVRTGLGWSVGDRTLADLRTLYQGAVRQVDASLERLLDSLDEAGVADDTAVVLAGDHGEEFMDHGHLAHYPKLYDELVHVPLIVDVPGLPARRVSEHVGLDAIAPTVCDLFGVDPADEWVGESLLPTIRDGVAPPETPIVTVTVRGDDVTQQPIPRSLDEGDLLVSARDTDWVYIQNTATGAEELYDRRADPDQGTDRSTDNDPEAAAAREHLRTVVEDHASMLASVDADDRDSGVDEDIETRLEALGYR</sequence>
<evidence type="ECO:0000256" key="1">
    <source>
        <dbReference type="ARBA" id="ARBA00008779"/>
    </source>
</evidence>
<feature type="compositionally biased region" description="Acidic residues" evidence="2">
    <location>
        <begin position="477"/>
        <end position="489"/>
    </location>
</feature>
<proteinExistence type="inferred from homology"/>
<comment type="caution">
    <text evidence="4">The sequence shown here is derived from an EMBL/GenBank/DDBJ whole genome shotgun (WGS) entry which is preliminary data.</text>
</comment>
<dbReference type="Gene3D" id="3.40.720.10">
    <property type="entry name" value="Alkaline Phosphatase, subunit A"/>
    <property type="match status" value="1"/>
</dbReference>
<dbReference type="Proteomes" id="UP000277326">
    <property type="component" value="Unassembled WGS sequence"/>
</dbReference>
<feature type="region of interest" description="Disordered" evidence="2">
    <location>
        <begin position="433"/>
        <end position="457"/>
    </location>
</feature>
<protein>
    <submittedName>
        <fullName evidence="4">Arylsulfatase A-like enzyme</fullName>
    </submittedName>
</protein>
<feature type="compositionally biased region" description="Basic and acidic residues" evidence="2">
    <location>
        <begin position="434"/>
        <end position="450"/>
    </location>
</feature>
<dbReference type="EMBL" id="REFS01000005">
    <property type="protein sequence ID" value="RMB13442.1"/>
    <property type="molecule type" value="Genomic_DNA"/>
</dbReference>
<feature type="region of interest" description="Disordered" evidence="2">
    <location>
        <begin position="473"/>
        <end position="499"/>
    </location>
</feature>
<evidence type="ECO:0000259" key="3">
    <source>
        <dbReference type="Pfam" id="PF00884"/>
    </source>
</evidence>
<dbReference type="CDD" id="cd16148">
    <property type="entry name" value="sulfatase_like"/>
    <property type="match status" value="1"/>
</dbReference>
<reference evidence="4 5" key="1">
    <citation type="journal article" date="2015" name="Stand. Genomic Sci.">
        <title>Genomic Encyclopedia of Bacterial and Archaeal Type Strains, Phase III: the genomes of soil and plant-associated and newly described type strains.</title>
        <authorList>
            <person name="Whitman W.B."/>
            <person name="Woyke T."/>
            <person name="Klenk H.P."/>
            <person name="Zhou Y."/>
            <person name="Lilburn T.G."/>
            <person name="Beck B.J."/>
            <person name="De Vos P."/>
            <person name="Vandamme P."/>
            <person name="Eisen J.A."/>
            <person name="Garrity G."/>
            <person name="Hugenholtz P."/>
            <person name="Kyrpides N.C."/>
        </authorList>
    </citation>
    <scope>NUCLEOTIDE SEQUENCE [LARGE SCALE GENOMIC DNA]</scope>
    <source>
        <strain evidence="4 5">CGMCC 1.10124</strain>
    </source>
</reference>
<gene>
    <name evidence="4" type="ORF">ATH50_2776</name>
</gene>
<dbReference type="InterPro" id="IPR017850">
    <property type="entry name" value="Alkaline_phosphatase_core_sf"/>
</dbReference>
<evidence type="ECO:0000256" key="2">
    <source>
        <dbReference type="SAM" id="MobiDB-lite"/>
    </source>
</evidence>
<dbReference type="SUPFAM" id="SSF53649">
    <property type="entry name" value="Alkaline phosphatase-like"/>
    <property type="match status" value="1"/>
</dbReference>
<dbReference type="GO" id="GO:0004065">
    <property type="term" value="F:arylsulfatase activity"/>
    <property type="evidence" value="ECO:0007669"/>
    <property type="project" value="TreeGrafter"/>
</dbReference>
<evidence type="ECO:0000313" key="5">
    <source>
        <dbReference type="Proteomes" id="UP000277326"/>
    </source>
</evidence>
<dbReference type="AlphaFoldDB" id="A0A3M0CVY3"/>
<organism evidence="4 5">
    <name type="scientific">Haloplanus aerogenes</name>
    <dbReference type="NCBI Taxonomy" id="660522"/>
    <lineage>
        <taxon>Archaea</taxon>
        <taxon>Methanobacteriati</taxon>
        <taxon>Methanobacteriota</taxon>
        <taxon>Stenosarchaea group</taxon>
        <taxon>Halobacteria</taxon>
        <taxon>Halobacteriales</taxon>
        <taxon>Haloferacaceae</taxon>
        <taxon>Haloplanus</taxon>
    </lineage>
</organism>
<accession>A0A3M0CVY3</accession>
<feature type="domain" description="Sulfatase N-terminal" evidence="3">
    <location>
        <begin position="31"/>
        <end position="362"/>
    </location>
</feature>
<dbReference type="OrthoDB" id="3164at2157"/>
<dbReference type="InterPro" id="IPR050738">
    <property type="entry name" value="Sulfatase"/>
</dbReference>
<feature type="region of interest" description="Disordered" evidence="2">
    <location>
        <begin position="1"/>
        <end position="22"/>
    </location>
</feature>
<comment type="similarity">
    <text evidence="1">Belongs to the sulfatase family.</text>
</comment>
<name>A0A3M0CVY3_9EURY</name>
<dbReference type="Pfam" id="PF00884">
    <property type="entry name" value="Sulfatase"/>
    <property type="match status" value="1"/>
</dbReference>
<dbReference type="InterPro" id="IPR000917">
    <property type="entry name" value="Sulfatase_N"/>
</dbReference>
<evidence type="ECO:0000313" key="4">
    <source>
        <dbReference type="EMBL" id="RMB13442.1"/>
    </source>
</evidence>
<dbReference type="PANTHER" id="PTHR42693">
    <property type="entry name" value="ARYLSULFATASE FAMILY MEMBER"/>
    <property type="match status" value="1"/>
</dbReference>
<dbReference type="PANTHER" id="PTHR42693:SF33">
    <property type="entry name" value="ARYLSULFATASE"/>
    <property type="match status" value="1"/>
</dbReference>